<gene>
    <name evidence="1" type="ORF">AP3564_04565</name>
</gene>
<evidence type="ECO:0000313" key="1">
    <source>
        <dbReference type="EMBL" id="ASS89627.1"/>
    </source>
</evidence>
<dbReference type="AlphaFoldDB" id="A0A223E2Z8"/>
<proteinExistence type="predicted"/>
<name>A0A223E2Z8_9BACI</name>
<organism evidence="1 2">
    <name type="scientific">Aeribacillus pallidus</name>
    <dbReference type="NCBI Taxonomy" id="33936"/>
    <lineage>
        <taxon>Bacteria</taxon>
        <taxon>Bacillati</taxon>
        <taxon>Bacillota</taxon>
        <taxon>Bacilli</taxon>
        <taxon>Bacillales</taxon>
        <taxon>Bacillaceae</taxon>
        <taxon>Aeribacillus</taxon>
    </lineage>
</organism>
<dbReference type="Proteomes" id="UP000214606">
    <property type="component" value="Chromosome"/>
</dbReference>
<dbReference type="EMBL" id="CP017703">
    <property type="protein sequence ID" value="ASS89627.1"/>
    <property type="molecule type" value="Genomic_DNA"/>
</dbReference>
<sequence>MSQKLNCTQSGDGRLYTDLDDASAVLAFPKRCENRLRLTERVEQLIEEIRIFPNRESILVIGLSFEKSMNNLT</sequence>
<reference evidence="1 2" key="1">
    <citation type="submission" date="2016-10" db="EMBL/GenBank/DDBJ databases">
        <title>The whole genome sequencing and assembly of Aeribacillus pallidus KCTC3564 strain.</title>
        <authorList>
            <person name="Lee Y.-J."/>
            <person name="Park M.-K."/>
            <person name="Yi H."/>
            <person name="Bahn Y.-S."/>
            <person name="Kim J.F."/>
            <person name="Lee D.-W."/>
        </authorList>
    </citation>
    <scope>NUCLEOTIDE SEQUENCE [LARGE SCALE GENOMIC DNA]</scope>
    <source>
        <strain evidence="1 2">KCTC3564</strain>
    </source>
</reference>
<accession>A0A223E2Z8</accession>
<protein>
    <submittedName>
        <fullName evidence="1">Uncharacterized protein</fullName>
    </submittedName>
</protein>
<evidence type="ECO:0000313" key="2">
    <source>
        <dbReference type="Proteomes" id="UP000214606"/>
    </source>
</evidence>
<dbReference type="KEGG" id="apak:AP3564_04565"/>